<keyword evidence="4" id="KW-0805">Transcription regulation</keyword>
<dbReference type="GO" id="GO:0008270">
    <property type="term" value="F:zinc ion binding"/>
    <property type="evidence" value="ECO:0007669"/>
    <property type="project" value="UniProtKB-KW"/>
</dbReference>
<feature type="compositionally biased region" description="Pro residues" evidence="7">
    <location>
        <begin position="179"/>
        <end position="192"/>
    </location>
</feature>
<dbReference type="PANTHER" id="PTHR47172:SF24">
    <property type="entry name" value="GATA ZINC FINGER DOMAIN-CONTAINING PROTEIN 14-RELATED"/>
    <property type="match status" value="1"/>
</dbReference>
<gene>
    <name evidence="9" type="ORF">BJ085DRAFT_28207</name>
</gene>
<feature type="compositionally biased region" description="Pro residues" evidence="7">
    <location>
        <begin position="22"/>
        <end position="40"/>
    </location>
</feature>
<feature type="region of interest" description="Disordered" evidence="7">
    <location>
        <begin position="424"/>
        <end position="446"/>
    </location>
</feature>
<dbReference type="GO" id="GO:0043565">
    <property type="term" value="F:sequence-specific DNA binding"/>
    <property type="evidence" value="ECO:0007669"/>
    <property type="project" value="InterPro"/>
</dbReference>
<evidence type="ECO:0000313" key="9">
    <source>
        <dbReference type="EMBL" id="RKP40187.1"/>
    </source>
</evidence>
<evidence type="ECO:0000256" key="6">
    <source>
        <dbReference type="PROSITE-ProRule" id="PRU00094"/>
    </source>
</evidence>
<keyword evidence="3" id="KW-0862">Zinc</keyword>
<evidence type="ECO:0000256" key="1">
    <source>
        <dbReference type="ARBA" id="ARBA00022723"/>
    </source>
</evidence>
<accession>A0A4Q0A2A3</accession>
<evidence type="ECO:0000256" key="3">
    <source>
        <dbReference type="ARBA" id="ARBA00022833"/>
    </source>
</evidence>
<evidence type="ECO:0000256" key="4">
    <source>
        <dbReference type="ARBA" id="ARBA00023015"/>
    </source>
</evidence>
<feature type="compositionally biased region" description="Low complexity" evidence="7">
    <location>
        <begin position="7"/>
        <end position="21"/>
    </location>
</feature>
<reference evidence="10" key="1">
    <citation type="journal article" date="2018" name="Nat. Microbiol.">
        <title>Leveraging single-cell genomics to expand the fungal tree of life.</title>
        <authorList>
            <person name="Ahrendt S.R."/>
            <person name="Quandt C.A."/>
            <person name="Ciobanu D."/>
            <person name="Clum A."/>
            <person name="Salamov A."/>
            <person name="Andreopoulos B."/>
            <person name="Cheng J.F."/>
            <person name="Woyke T."/>
            <person name="Pelin A."/>
            <person name="Henrissat B."/>
            <person name="Reynolds N.K."/>
            <person name="Benny G.L."/>
            <person name="Smith M.E."/>
            <person name="James T.Y."/>
            <person name="Grigoriev I.V."/>
        </authorList>
    </citation>
    <scope>NUCLEOTIDE SEQUENCE [LARGE SCALE GENOMIC DNA]</scope>
    <source>
        <strain evidence="10">RSA 468</strain>
    </source>
</reference>
<dbReference type="GO" id="GO:0006355">
    <property type="term" value="P:regulation of DNA-templated transcription"/>
    <property type="evidence" value="ECO:0007669"/>
    <property type="project" value="InterPro"/>
</dbReference>
<dbReference type="STRING" id="215637.A0A4Q0A2A3"/>
<dbReference type="InterPro" id="IPR013088">
    <property type="entry name" value="Znf_NHR/GATA"/>
</dbReference>
<dbReference type="SMART" id="SM00401">
    <property type="entry name" value="ZnF_GATA"/>
    <property type="match status" value="1"/>
</dbReference>
<keyword evidence="1" id="KW-0479">Metal-binding</keyword>
<evidence type="ECO:0000256" key="5">
    <source>
        <dbReference type="ARBA" id="ARBA00023163"/>
    </source>
</evidence>
<evidence type="ECO:0000256" key="2">
    <source>
        <dbReference type="ARBA" id="ARBA00022771"/>
    </source>
</evidence>
<evidence type="ECO:0000259" key="8">
    <source>
        <dbReference type="PROSITE" id="PS50114"/>
    </source>
</evidence>
<feature type="compositionally biased region" description="Low complexity" evidence="7">
    <location>
        <begin position="561"/>
        <end position="573"/>
    </location>
</feature>
<organism evidence="9 10">
    <name type="scientific">Dimargaris cristalligena</name>
    <dbReference type="NCBI Taxonomy" id="215637"/>
    <lineage>
        <taxon>Eukaryota</taxon>
        <taxon>Fungi</taxon>
        <taxon>Fungi incertae sedis</taxon>
        <taxon>Zoopagomycota</taxon>
        <taxon>Kickxellomycotina</taxon>
        <taxon>Dimargaritomycetes</taxon>
        <taxon>Dimargaritales</taxon>
        <taxon>Dimargaritaceae</taxon>
        <taxon>Dimargaris</taxon>
    </lineage>
</organism>
<dbReference type="PROSITE" id="PS00344">
    <property type="entry name" value="GATA_ZN_FINGER_1"/>
    <property type="match status" value="1"/>
</dbReference>
<feature type="region of interest" description="Disordered" evidence="7">
    <location>
        <begin position="347"/>
        <end position="374"/>
    </location>
</feature>
<protein>
    <recommendedName>
        <fullName evidence="8">GATA-type domain-containing protein</fullName>
    </recommendedName>
</protein>
<feature type="region of interest" description="Disordered" evidence="7">
    <location>
        <begin position="483"/>
        <end position="627"/>
    </location>
</feature>
<keyword evidence="5" id="KW-0804">Transcription</keyword>
<dbReference type="EMBL" id="ML002221">
    <property type="protein sequence ID" value="RKP40187.1"/>
    <property type="molecule type" value="Genomic_DNA"/>
</dbReference>
<dbReference type="InterPro" id="IPR000679">
    <property type="entry name" value="Znf_GATA"/>
</dbReference>
<dbReference type="PROSITE" id="PS50114">
    <property type="entry name" value="GATA_ZN_FINGER_2"/>
    <property type="match status" value="1"/>
</dbReference>
<keyword evidence="10" id="KW-1185">Reference proteome</keyword>
<dbReference type="Proteomes" id="UP000268162">
    <property type="component" value="Unassembled WGS sequence"/>
</dbReference>
<feature type="compositionally biased region" description="Polar residues" evidence="7">
    <location>
        <begin position="209"/>
        <end position="220"/>
    </location>
</feature>
<dbReference type="Gene3D" id="3.30.50.10">
    <property type="entry name" value="Erythroid Transcription Factor GATA-1, subunit A"/>
    <property type="match status" value="1"/>
</dbReference>
<dbReference type="PANTHER" id="PTHR47172">
    <property type="entry name" value="OS01G0976800 PROTEIN"/>
    <property type="match status" value="1"/>
</dbReference>
<feature type="compositionally biased region" description="Polar residues" evidence="7">
    <location>
        <begin position="91"/>
        <end position="116"/>
    </location>
</feature>
<proteinExistence type="predicted"/>
<dbReference type="AlphaFoldDB" id="A0A4Q0A2A3"/>
<dbReference type="SUPFAM" id="SSF57716">
    <property type="entry name" value="Glucocorticoid receptor-like (DNA-binding domain)"/>
    <property type="match status" value="1"/>
</dbReference>
<sequence>MSSMDNPDCSSQSSHSSSHRPPCLPSLPPPLASSRPPPLPTSSGGMATLPLTPQSGSFLHLRRPSKPTLPPLACISNNASAPTTPAHPPYSASSNPSGHSYSSQSRPTHHASSPATRSRPHLAASAGRLSQPNTPPYPSHESGHYTPSSALRTAPLFPANSPVTPSYHHSASMPNTPGAYPPHSGPGLPPTPSTSAPGHHNGSGMLGYSRSSYPPHSATASGYPLRRHSPIPEDSMASIGTLPKSPAPGLYDDQVSKFRVRTIDGHPLADQSLKHSSDLQKIYETCDELIKFARFYSESHNRTERQPTFEQVDEMVRRSSEVFHIFTEFRKDITRPAHEDEAMQYIRNKRTNLTPTNNRSRKRNRKTNAAAPGKCHSCSISVTPEWRRGPDGARTLCNACGLHYAKLTKKRQQEHALMLKNAGMKLPNNKASSGGDANGESGNEALSEGMDSQEAAALAATYPIPPVTMEEVKAAAHGDRMNHHNKHGGFHSGAAPMGGILQHPSPTHPGMAYGHPSPRGPVSPRTHFHPYLRETSNGSVDYPGGSPSNRRSSDSETGPESYYAAPPSHTAYPSHHHPHPSHHLPSPYANAPSSAPANGFIPSGSSSHYRSLPPTSTSPGLPSLPSPRLHAVAQASNEPNSMALLASASMSACTLSPAMPTSHSPLPLHSAASPSVSHSGLMIKAEGAPIHHYPLTSAP</sequence>
<feature type="compositionally biased region" description="Low complexity" evidence="7">
    <location>
        <begin position="583"/>
        <end position="598"/>
    </location>
</feature>
<evidence type="ECO:0000313" key="10">
    <source>
        <dbReference type="Proteomes" id="UP000268162"/>
    </source>
</evidence>
<feature type="compositionally biased region" description="Polar residues" evidence="7">
    <location>
        <begin position="161"/>
        <end position="175"/>
    </location>
</feature>
<feature type="domain" description="GATA-type" evidence="8">
    <location>
        <begin position="374"/>
        <end position="404"/>
    </location>
</feature>
<name>A0A4Q0A2A3_9FUNG</name>
<evidence type="ECO:0000256" key="7">
    <source>
        <dbReference type="SAM" id="MobiDB-lite"/>
    </source>
</evidence>
<dbReference type="Pfam" id="PF00320">
    <property type="entry name" value="GATA"/>
    <property type="match status" value="1"/>
</dbReference>
<keyword evidence="2 6" id="KW-0863">Zinc-finger</keyword>
<feature type="region of interest" description="Disordered" evidence="7">
    <location>
        <begin position="1"/>
        <end position="248"/>
    </location>
</feature>
<feature type="compositionally biased region" description="Polar residues" evidence="7">
    <location>
        <begin position="546"/>
        <end position="558"/>
    </location>
</feature>
<feature type="compositionally biased region" description="Low complexity" evidence="7">
    <location>
        <begin position="610"/>
        <end position="627"/>
    </location>
</feature>
<dbReference type="CDD" id="cd00202">
    <property type="entry name" value="ZnF_GATA"/>
    <property type="match status" value="1"/>
</dbReference>